<proteinExistence type="predicted"/>
<feature type="compositionally biased region" description="Polar residues" evidence="1">
    <location>
        <begin position="76"/>
        <end position="91"/>
    </location>
</feature>
<name>A0ABY3MZF0_9GAMM</name>
<comment type="caution">
    <text evidence="2">The sequence shown here is derived from an EMBL/GenBank/DDBJ whole genome shotgun (WGS) entry which is preliminary data.</text>
</comment>
<dbReference type="Proteomes" id="UP000815846">
    <property type="component" value="Unassembled WGS sequence"/>
</dbReference>
<organism evidence="2 3">
    <name type="scientific">Colwellia echini</name>
    <dbReference type="NCBI Taxonomy" id="1982103"/>
    <lineage>
        <taxon>Bacteria</taxon>
        <taxon>Pseudomonadati</taxon>
        <taxon>Pseudomonadota</taxon>
        <taxon>Gammaproteobacteria</taxon>
        <taxon>Alteromonadales</taxon>
        <taxon>Colwelliaceae</taxon>
        <taxon>Colwellia</taxon>
    </lineage>
</organism>
<dbReference type="RefSeq" id="WP_101344661.1">
    <property type="nucleotide sequence ID" value="NZ_PJAI02000003.1"/>
</dbReference>
<dbReference type="Pfam" id="PF12118">
    <property type="entry name" value="SprA-related"/>
    <property type="match status" value="1"/>
</dbReference>
<protein>
    <recommendedName>
        <fullName evidence="4">SprA-related family protein</fullName>
    </recommendedName>
</protein>
<evidence type="ECO:0008006" key="4">
    <source>
        <dbReference type="Google" id="ProtNLM"/>
    </source>
</evidence>
<accession>A0ABY3MZF0</accession>
<dbReference type="EMBL" id="PJAI02000003">
    <property type="protein sequence ID" value="TYK66580.1"/>
    <property type="molecule type" value="Genomic_DNA"/>
</dbReference>
<sequence>MNITSHAASIPLATVVNQPTEVLRRDNHQREITPQVAATHPSAADKGVASEKERSRTPAQTNENIDFENLRKQAEQAASSVSAKGSSQDESPQGGQQSNQQATQQDIEDPDSDHNHNSSKNSTAEHDESGHKESTENNQEAVANEKIINQLQLRDKEVKAHELAHASTGGATTGSPSYTFEVGPDGKKYAVAGEVSVDLSSVPGDPKATITKMQKVYAAALAPADPSVQDIRVAASATQKILSAQSELLALNNGNADEASRANKGSEYTKASLKIDNTNNEFDVFINKTLAAQEAITSNAANNSLTPAVSNNLQSNEVIQRAHRIESFYFNISQGYEKPDSFQFELTA</sequence>
<gene>
    <name evidence="2" type="ORF">CWS31_004385</name>
</gene>
<keyword evidence="3" id="KW-1185">Reference proteome</keyword>
<dbReference type="InterPro" id="IPR021973">
    <property type="entry name" value="SprA-related"/>
</dbReference>
<feature type="compositionally biased region" description="Basic and acidic residues" evidence="1">
    <location>
        <begin position="123"/>
        <end position="135"/>
    </location>
</feature>
<evidence type="ECO:0000313" key="3">
    <source>
        <dbReference type="Proteomes" id="UP000815846"/>
    </source>
</evidence>
<reference evidence="2 3" key="1">
    <citation type="submission" date="2019-08" db="EMBL/GenBank/DDBJ databases">
        <title>Microbe sample from Colwellia echini.</title>
        <authorList>
            <person name="Christiansen L."/>
            <person name="Pathiraja D."/>
            <person name="Schultz-Johansen M."/>
            <person name="Choi I.-G."/>
            <person name="Stougaard P."/>
        </authorList>
    </citation>
    <scope>NUCLEOTIDE SEQUENCE [LARGE SCALE GENOMIC DNA]</scope>
    <source>
        <strain evidence="2 3">A3</strain>
    </source>
</reference>
<feature type="region of interest" description="Disordered" evidence="1">
    <location>
        <begin position="30"/>
        <end position="142"/>
    </location>
</feature>
<feature type="compositionally biased region" description="Low complexity" evidence="1">
    <location>
        <begin position="93"/>
        <end position="105"/>
    </location>
</feature>
<evidence type="ECO:0000256" key="1">
    <source>
        <dbReference type="SAM" id="MobiDB-lite"/>
    </source>
</evidence>
<evidence type="ECO:0000313" key="2">
    <source>
        <dbReference type="EMBL" id="TYK66580.1"/>
    </source>
</evidence>